<sequence>MRSGVYSSALVVAALWLSAYSFNLKLEDVTCSAVELNDANKGLNDVLSRLTSRSNFFSIFKVDLMKECPFWPDDGMCTSKDSCGVECCGDDEIPVSWRADGEVPIAYMPLTIRNDRRRSGLLTDYPLFARASGEEGCVECKDDPKLDTRVNDEGLFSFRVTDDDVWTIQDCEKKMIYVDLRTNPESYTGYRGDSARKAWTAIYEENCFNFAKNCQGGICDSESCKEERVLFKLISGIHTSITMSIVKEFVAKEDGSLDLDMYLKRVGYFEDRKGNLYFLLALLTRAVAKSVDTLAKFEYSTGDSTNDADTEMILQELWNHPSIKPGCLKTFDETDMFQGLPDLKDEFRRHFRNISSIMDCVGCEKCKLWGKLEFLGLGTALKLLFDSSPQLQRNEIIALFQTLKKTSDSVGLVEKFEHAVLEEKAAEAKRAEDARRREAVKEALLIANKYALPVLASVLVALLTTIGALLLRRQPSGTKKPASTTPKANGSIRRRTE</sequence>
<evidence type="ECO:0000256" key="19">
    <source>
        <dbReference type="SAM" id="MobiDB-lite"/>
    </source>
</evidence>
<keyword evidence="9 17" id="KW-0274">FAD</keyword>
<dbReference type="SUPFAM" id="SSF110019">
    <property type="entry name" value="ERO1-like"/>
    <property type="match status" value="1"/>
</dbReference>
<dbReference type="GO" id="GO:0015035">
    <property type="term" value="F:protein-disulfide reductase activity"/>
    <property type="evidence" value="ECO:0007669"/>
    <property type="project" value="InterPro"/>
</dbReference>
<evidence type="ECO:0000256" key="7">
    <source>
        <dbReference type="ARBA" id="ARBA00022729"/>
    </source>
</evidence>
<evidence type="ECO:0000256" key="21">
    <source>
        <dbReference type="SAM" id="SignalP"/>
    </source>
</evidence>
<dbReference type="EMBL" id="HBHW01034347">
    <property type="protein sequence ID" value="CAE0058439.1"/>
    <property type="molecule type" value="Transcribed_RNA"/>
</dbReference>
<dbReference type="GO" id="GO:0016972">
    <property type="term" value="F:thiol oxidase activity"/>
    <property type="evidence" value="ECO:0007669"/>
    <property type="project" value="InterPro"/>
</dbReference>
<evidence type="ECO:0000313" key="22">
    <source>
        <dbReference type="EMBL" id="CAE0058439.1"/>
    </source>
</evidence>
<evidence type="ECO:0008006" key="23">
    <source>
        <dbReference type="Google" id="ProtNLM"/>
    </source>
</evidence>
<dbReference type="GO" id="GO:0071949">
    <property type="term" value="F:FAD binding"/>
    <property type="evidence" value="ECO:0007669"/>
    <property type="project" value="InterPro"/>
</dbReference>
<name>A0A7S3A2T0_9RHOD</name>
<evidence type="ECO:0000256" key="17">
    <source>
        <dbReference type="PIRSR" id="PIRSR017205-2"/>
    </source>
</evidence>
<keyword evidence="6" id="KW-0285">Flavoprotein</keyword>
<reference evidence="22" key="1">
    <citation type="submission" date="2021-01" db="EMBL/GenBank/DDBJ databases">
        <authorList>
            <person name="Corre E."/>
            <person name="Pelletier E."/>
            <person name="Niang G."/>
            <person name="Scheremetjew M."/>
            <person name="Finn R."/>
            <person name="Kale V."/>
            <person name="Holt S."/>
            <person name="Cochrane G."/>
            <person name="Meng A."/>
            <person name="Brown T."/>
            <person name="Cohen L."/>
        </authorList>
    </citation>
    <scope>NUCLEOTIDE SEQUENCE</scope>
    <source>
        <strain evidence="22">CCMP 769</strain>
    </source>
</reference>
<keyword evidence="8" id="KW-0256">Endoplasmic reticulum</keyword>
<evidence type="ECO:0000256" key="14">
    <source>
        <dbReference type="ARBA" id="ARBA00023180"/>
    </source>
</evidence>
<comment type="subunit">
    <text evidence="4">May function both as a monomer and a homodimer.</text>
</comment>
<dbReference type="Pfam" id="PF04137">
    <property type="entry name" value="ERO1"/>
    <property type="match status" value="1"/>
</dbReference>
<feature type="chain" id="PRO_5031421145" description="Endoplasmic reticulum oxidoreductin 1" evidence="21">
    <location>
        <begin position="22"/>
        <end position="497"/>
    </location>
</feature>
<evidence type="ECO:0000256" key="11">
    <source>
        <dbReference type="ARBA" id="ARBA00023002"/>
    </source>
</evidence>
<keyword evidence="7 21" id="KW-0732">Signal</keyword>
<feature type="compositionally biased region" description="Polar residues" evidence="19">
    <location>
        <begin position="476"/>
        <end position="488"/>
    </location>
</feature>
<keyword evidence="20" id="KW-1133">Transmembrane helix</keyword>
<keyword evidence="20" id="KW-0812">Transmembrane</keyword>
<keyword evidence="5" id="KW-0813">Transport</keyword>
<keyword evidence="13 18" id="KW-1015">Disulfide bond</keyword>
<evidence type="ECO:0000256" key="8">
    <source>
        <dbReference type="ARBA" id="ARBA00022824"/>
    </source>
</evidence>
<evidence type="ECO:0000256" key="5">
    <source>
        <dbReference type="ARBA" id="ARBA00022448"/>
    </source>
</evidence>
<keyword evidence="10" id="KW-0249">Electron transport</keyword>
<feature type="disulfide bond" description="Redox-active" evidence="18">
    <location>
        <begin position="363"/>
        <end position="366"/>
    </location>
</feature>
<feature type="binding site" evidence="17">
    <location>
        <position position="199"/>
    </location>
    <ligand>
        <name>FAD</name>
        <dbReference type="ChEBI" id="CHEBI:57692"/>
    </ligand>
</feature>
<feature type="signal peptide" evidence="21">
    <location>
        <begin position="1"/>
        <end position="21"/>
    </location>
</feature>
<evidence type="ECO:0000256" key="20">
    <source>
        <dbReference type="SAM" id="Phobius"/>
    </source>
</evidence>
<dbReference type="PANTHER" id="PTHR12613:SF0">
    <property type="entry name" value="ERO1-LIKE PROTEIN"/>
    <property type="match status" value="1"/>
</dbReference>
<evidence type="ECO:0000256" key="3">
    <source>
        <dbReference type="ARBA" id="ARBA00008277"/>
    </source>
</evidence>
<evidence type="ECO:0000256" key="15">
    <source>
        <dbReference type="ARBA" id="ARBA00023284"/>
    </source>
</evidence>
<dbReference type="GO" id="GO:0005789">
    <property type="term" value="C:endoplasmic reticulum membrane"/>
    <property type="evidence" value="ECO:0007669"/>
    <property type="project" value="UniProtKB-SubCell"/>
</dbReference>
<protein>
    <recommendedName>
        <fullName evidence="23">Endoplasmic reticulum oxidoreductin 1</fullName>
    </recommendedName>
</protein>
<feature type="binding site" evidence="17">
    <location>
        <position position="188"/>
    </location>
    <ligand>
        <name>FAD</name>
        <dbReference type="ChEBI" id="CHEBI:57692"/>
    </ligand>
</feature>
<evidence type="ECO:0000256" key="16">
    <source>
        <dbReference type="PIRSR" id="PIRSR017205-1"/>
    </source>
</evidence>
<evidence type="ECO:0000256" key="1">
    <source>
        <dbReference type="ARBA" id="ARBA00001974"/>
    </source>
</evidence>
<keyword evidence="14" id="KW-0325">Glycoprotein</keyword>
<comment type="similarity">
    <text evidence="3">Belongs to the EROs family.</text>
</comment>
<comment type="subcellular location">
    <subcellularLocation>
        <location evidence="2">Endoplasmic reticulum membrane</location>
        <topology evidence="2">Peripheral membrane protein</topology>
        <orientation evidence="2">Lumenal side</orientation>
    </subcellularLocation>
</comment>
<dbReference type="PIRSF" id="PIRSF017205">
    <property type="entry name" value="ERO1"/>
    <property type="match status" value="1"/>
</dbReference>
<evidence type="ECO:0000256" key="6">
    <source>
        <dbReference type="ARBA" id="ARBA00022630"/>
    </source>
</evidence>
<dbReference type="AlphaFoldDB" id="A0A7S3A2T0"/>
<proteinExistence type="inferred from homology"/>
<comment type="cofactor">
    <cofactor evidence="1 17">
        <name>FAD</name>
        <dbReference type="ChEBI" id="CHEBI:57692"/>
    </cofactor>
</comment>
<dbReference type="PANTHER" id="PTHR12613">
    <property type="entry name" value="ERO1-RELATED"/>
    <property type="match status" value="1"/>
</dbReference>
<feature type="region of interest" description="Disordered" evidence="19">
    <location>
        <begin position="476"/>
        <end position="497"/>
    </location>
</feature>
<evidence type="ECO:0000256" key="12">
    <source>
        <dbReference type="ARBA" id="ARBA00023136"/>
    </source>
</evidence>
<organism evidence="22">
    <name type="scientific">Rhodosorus marinus</name>
    <dbReference type="NCBI Taxonomy" id="101924"/>
    <lineage>
        <taxon>Eukaryota</taxon>
        <taxon>Rhodophyta</taxon>
        <taxon>Stylonematophyceae</taxon>
        <taxon>Stylonematales</taxon>
        <taxon>Stylonemataceae</taxon>
        <taxon>Rhodosorus</taxon>
    </lineage>
</organism>
<evidence type="ECO:0000256" key="2">
    <source>
        <dbReference type="ARBA" id="ARBA00004367"/>
    </source>
</evidence>
<feature type="disulfide bond" description="Redox-active" evidence="18">
    <location>
        <begin position="77"/>
        <end position="83"/>
    </location>
</feature>
<keyword evidence="12 20" id="KW-0472">Membrane</keyword>
<evidence type="ECO:0000256" key="9">
    <source>
        <dbReference type="ARBA" id="ARBA00022827"/>
    </source>
</evidence>
<keyword evidence="15" id="KW-0676">Redox-active center</keyword>
<feature type="active site" evidence="16">
    <location>
        <position position="366"/>
    </location>
</feature>
<dbReference type="InterPro" id="IPR037192">
    <property type="entry name" value="ERO1-like_sf"/>
</dbReference>
<evidence type="ECO:0000256" key="13">
    <source>
        <dbReference type="ARBA" id="ARBA00023157"/>
    </source>
</evidence>
<dbReference type="InterPro" id="IPR007266">
    <property type="entry name" value="Ero1"/>
</dbReference>
<feature type="binding site" evidence="17">
    <location>
        <position position="235"/>
    </location>
    <ligand>
        <name>FAD</name>
        <dbReference type="ChEBI" id="CHEBI:57692"/>
    </ligand>
</feature>
<feature type="transmembrane region" description="Helical" evidence="20">
    <location>
        <begin position="450"/>
        <end position="471"/>
    </location>
</feature>
<accession>A0A7S3A2T0</accession>
<keyword evidence="11" id="KW-0560">Oxidoreductase</keyword>
<feature type="active site" description="Nucleophile" evidence="16">
    <location>
        <position position="363"/>
    </location>
</feature>
<evidence type="ECO:0000256" key="4">
    <source>
        <dbReference type="ARBA" id="ARBA00011802"/>
    </source>
</evidence>
<gene>
    <name evidence="22" type="ORF">RMAR00112_LOCUS26495</name>
</gene>
<feature type="binding site" evidence="17">
    <location>
        <position position="265"/>
    </location>
    <ligand>
        <name>FAD</name>
        <dbReference type="ChEBI" id="CHEBI:57692"/>
    </ligand>
</feature>
<dbReference type="GO" id="GO:0034975">
    <property type="term" value="P:protein folding in endoplasmic reticulum"/>
    <property type="evidence" value="ECO:0007669"/>
    <property type="project" value="InterPro"/>
</dbReference>
<evidence type="ECO:0000256" key="18">
    <source>
        <dbReference type="PIRSR" id="PIRSR017205-3"/>
    </source>
</evidence>
<feature type="binding site" evidence="17">
    <location>
        <position position="238"/>
    </location>
    <ligand>
        <name>FAD</name>
        <dbReference type="ChEBI" id="CHEBI:57692"/>
    </ligand>
</feature>
<evidence type="ECO:0000256" key="10">
    <source>
        <dbReference type="ARBA" id="ARBA00022982"/>
    </source>
</evidence>